<keyword evidence="5" id="KW-1185">Reference proteome</keyword>
<proteinExistence type="predicted"/>
<feature type="coiled-coil region" evidence="1">
    <location>
        <begin position="179"/>
        <end position="206"/>
    </location>
</feature>
<dbReference type="InterPro" id="IPR018637">
    <property type="entry name" value="DUF2059"/>
</dbReference>
<evidence type="ECO:0000256" key="1">
    <source>
        <dbReference type="SAM" id="Coils"/>
    </source>
</evidence>
<reference evidence="4 5" key="1">
    <citation type="submission" date="2023-05" db="EMBL/GenBank/DDBJ databases">
        <title>Sedimentitalea sp. nov. JM2-8.</title>
        <authorList>
            <person name="Huang J."/>
        </authorList>
    </citation>
    <scope>NUCLEOTIDE SEQUENCE [LARGE SCALE GENOMIC DNA]</scope>
    <source>
        <strain evidence="4 5">JM2-8</strain>
    </source>
</reference>
<comment type="caution">
    <text evidence="4">The sequence shown here is derived from an EMBL/GenBank/DDBJ whole genome shotgun (WGS) entry which is preliminary data.</text>
</comment>
<evidence type="ECO:0000256" key="2">
    <source>
        <dbReference type="SAM" id="SignalP"/>
    </source>
</evidence>
<protein>
    <submittedName>
        <fullName evidence="4">DUF2059 domain-containing protein</fullName>
    </submittedName>
</protein>
<dbReference type="EMBL" id="JASNJE010000005">
    <property type="protein sequence ID" value="MDK3072699.1"/>
    <property type="molecule type" value="Genomic_DNA"/>
</dbReference>
<accession>A0ABT7FC55</accession>
<evidence type="ECO:0000259" key="3">
    <source>
        <dbReference type="Pfam" id="PF09832"/>
    </source>
</evidence>
<evidence type="ECO:0000313" key="4">
    <source>
        <dbReference type="EMBL" id="MDK3072699.1"/>
    </source>
</evidence>
<dbReference type="Proteomes" id="UP001227126">
    <property type="component" value="Unassembled WGS sequence"/>
</dbReference>
<keyword evidence="2" id="KW-0732">Signal</keyword>
<gene>
    <name evidence="4" type="ORF">QO034_06210</name>
</gene>
<feature type="domain" description="DUF2059" evidence="3">
    <location>
        <begin position="77"/>
        <end position="133"/>
    </location>
</feature>
<feature type="signal peptide" evidence="2">
    <location>
        <begin position="1"/>
        <end position="20"/>
    </location>
</feature>
<sequence length="271" mass="29905">MLAVLLSLGIFLVSATAGQAADRDRILAFLNVTGFDVALDSIALSAGSAPDMLGIDAREFGSEWERVSGDVFDTEVMRGLALEILENTLTDDLLDHAAEFYATDLGQRLVVAENAAHMMDDAEKEEEGKRIIADLVAEGSARPQLIQRMNRAIDAAGSSLRAIQEIQMRFLLAASAAGVIELQMDVDELRTLFQSQERELRRLLLKSAIAGAAYTYRDFSDDDLETYVTALEEPEMKQVYELLNAVQYEVMANRFEVLAVRMAELHPGQDI</sequence>
<name>A0ABT7FC55_9RHOB</name>
<organism evidence="4 5">
    <name type="scientific">Sedimentitalea xiamensis</name>
    <dbReference type="NCBI Taxonomy" id="3050037"/>
    <lineage>
        <taxon>Bacteria</taxon>
        <taxon>Pseudomonadati</taxon>
        <taxon>Pseudomonadota</taxon>
        <taxon>Alphaproteobacteria</taxon>
        <taxon>Rhodobacterales</taxon>
        <taxon>Paracoccaceae</taxon>
        <taxon>Sedimentitalea</taxon>
    </lineage>
</organism>
<dbReference type="Pfam" id="PF09832">
    <property type="entry name" value="DUF2059"/>
    <property type="match status" value="1"/>
</dbReference>
<keyword evidence="1" id="KW-0175">Coiled coil</keyword>
<evidence type="ECO:0000313" key="5">
    <source>
        <dbReference type="Proteomes" id="UP001227126"/>
    </source>
</evidence>
<feature type="chain" id="PRO_5045172483" evidence="2">
    <location>
        <begin position="21"/>
        <end position="271"/>
    </location>
</feature>